<accession>A0ABT1RN57</accession>
<proteinExistence type="predicted"/>
<dbReference type="NCBIfam" id="NF045597">
    <property type="entry name" value="TudS_rel_CD3072"/>
    <property type="match status" value="1"/>
</dbReference>
<dbReference type="Proteomes" id="UP001524502">
    <property type="component" value="Unassembled WGS sequence"/>
</dbReference>
<dbReference type="RefSeq" id="WP_256131540.1">
    <property type="nucleotide sequence ID" value="NZ_JANFXK010000005.1"/>
</dbReference>
<evidence type="ECO:0000313" key="2">
    <source>
        <dbReference type="Proteomes" id="UP001524502"/>
    </source>
</evidence>
<protein>
    <submittedName>
        <fullName evidence="1">2-thiouracil desulfurase family protein</fullName>
    </submittedName>
</protein>
<dbReference type="EMBL" id="JANFXK010000005">
    <property type="protein sequence ID" value="MCQ4636356.1"/>
    <property type="molecule type" value="Genomic_DNA"/>
</dbReference>
<reference evidence="1 2" key="1">
    <citation type="submission" date="2022-06" db="EMBL/GenBank/DDBJ databases">
        <title>Isolation of gut microbiota from human fecal samples.</title>
        <authorList>
            <person name="Pamer E.G."/>
            <person name="Barat B."/>
            <person name="Waligurski E."/>
            <person name="Medina S."/>
            <person name="Paddock L."/>
            <person name="Mostad J."/>
        </authorList>
    </citation>
    <scope>NUCLEOTIDE SEQUENCE [LARGE SCALE GENOMIC DNA]</scope>
    <source>
        <strain evidence="1 2">SL.3.17</strain>
    </source>
</reference>
<dbReference type="InterPro" id="IPR054648">
    <property type="entry name" value="TudS-rel"/>
</dbReference>
<gene>
    <name evidence="1" type="ORF">NE619_06415</name>
</gene>
<name>A0ABT1RN57_9FIRM</name>
<evidence type="ECO:0000313" key="1">
    <source>
        <dbReference type="EMBL" id="MCQ4636356.1"/>
    </source>
</evidence>
<keyword evidence="2" id="KW-1185">Reference proteome</keyword>
<sequence>MDRKEDARSKKIIFVSSCLLNTNNKVQGLARYPGMCKEVFDTLHKYDLGINQMQCPETLYLGIKRWWATKNLYDNHGFRSFCRELAEQAVTYMEEYERAGYETVGVLSCDGSPTCGVDITSWDERWGASPVDLEYNDAIIEGSGVYIEELKEAIRECGLKMPPFYGLALDDESVDMKQILTDFEAFIKRICE</sequence>
<organism evidence="1 2">
    <name type="scientific">Anaerovorax odorimutans</name>
    <dbReference type="NCBI Taxonomy" id="109327"/>
    <lineage>
        <taxon>Bacteria</taxon>
        <taxon>Bacillati</taxon>
        <taxon>Bacillota</taxon>
        <taxon>Clostridia</taxon>
        <taxon>Peptostreptococcales</taxon>
        <taxon>Anaerovoracaceae</taxon>
        <taxon>Anaerovorax</taxon>
    </lineage>
</organism>
<comment type="caution">
    <text evidence="1">The sequence shown here is derived from an EMBL/GenBank/DDBJ whole genome shotgun (WGS) entry which is preliminary data.</text>
</comment>